<dbReference type="SUPFAM" id="SSF102114">
    <property type="entry name" value="Radical SAM enzymes"/>
    <property type="match status" value="1"/>
</dbReference>
<dbReference type="InterPro" id="IPR006638">
    <property type="entry name" value="Elp3/MiaA/NifB-like_rSAM"/>
</dbReference>
<evidence type="ECO:0000256" key="2">
    <source>
        <dbReference type="ARBA" id="ARBA00022485"/>
    </source>
</evidence>
<accession>A0A9D2D9H9</accession>
<evidence type="ECO:0000256" key="4">
    <source>
        <dbReference type="ARBA" id="ARBA00022723"/>
    </source>
</evidence>
<evidence type="ECO:0000256" key="5">
    <source>
        <dbReference type="ARBA" id="ARBA00023004"/>
    </source>
</evidence>
<dbReference type="Pfam" id="PF04055">
    <property type="entry name" value="Radical_SAM"/>
    <property type="match status" value="1"/>
</dbReference>
<keyword evidence="5" id="KW-0408">Iron</keyword>
<dbReference type="InterPro" id="IPR017200">
    <property type="entry name" value="PqqE-like"/>
</dbReference>
<evidence type="ECO:0000259" key="7">
    <source>
        <dbReference type="PROSITE" id="PS51918"/>
    </source>
</evidence>
<dbReference type="SFLD" id="SFLDG01386">
    <property type="entry name" value="main_SPASM_domain-containing"/>
    <property type="match status" value="1"/>
</dbReference>
<reference evidence="8" key="2">
    <citation type="submission" date="2021-04" db="EMBL/GenBank/DDBJ databases">
        <authorList>
            <person name="Gilroy R."/>
        </authorList>
    </citation>
    <scope>NUCLEOTIDE SEQUENCE</scope>
    <source>
        <strain evidence="8">ChiGjej1B1-13045</strain>
    </source>
</reference>
<dbReference type="GO" id="GO:0051539">
    <property type="term" value="F:4 iron, 4 sulfur cluster binding"/>
    <property type="evidence" value="ECO:0007669"/>
    <property type="project" value="UniProtKB-KW"/>
</dbReference>
<dbReference type="PIRSF" id="PIRSF037420">
    <property type="entry name" value="PQQ_syn_pqqE"/>
    <property type="match status" value="1"/>
</dbReference>
<name>A0A9D2D9H9_9FIRM</name>
<dbReference type="SFLD" id="SFLDS00029">
    <property type="entry name" value="Radical_SAM"/>
    <property type="match status" value="1"/>
</dbReference>
<dbReference type="GO" id="GO:0003824">
    <property type="term" value="F:catalytic activity"/>
    <property type="evidence" value="ECO:0007669"/>
    <property type="project" value="InterPro"/>
</dbReference>
<dbReference type="PANTHER" id="PTHR11228">
    <property type="entry name" value="RADICAL SAM DOMAIN PROTEIN"/>
    <property type="match status" value="1"/>
</dbReference>
<evidence type="ECO:0000313" key="9">
    <source>
        <dbReference type="Proteomes" id="UP000824017"/>
    </source>
</evidence>
<dbReference type="AlphaFoldDB" id="A0A9D2D9H9"/>
<dbReference type="Gene3D" id="3.20.20.70">
    <property type="entry name" value="Aldolase class I"/>
    <property type="match status" value="1"/>
</dbReference>
<dbReference type="InterPro" id="IPR007197">
    <property type="entry name" value="rSAM"/>
</dbReference>
<keyword evidence="3" id="KW-0949">S-adenosyl-L-methionine</keyword>
<gene>
    <name evidence="8" type="ORF">H9817_03420</name>
</gene>
<keyword evidence="2" id="KW-0004">4Fe-4S</keyword>
<reference evidence="8" key="1">
    <citation type="journal article" date="2021" name="PeerJ">
        <title>Extensive microbial diversity within the chicken gut microbiome revealed by metagenomics and culture.</title>
        <authorList>
            <person name="Gilroy R."/>
            <person name="Ravi A."/>
            <person name="Getino M."/>
            <person name="Pursley I."/>
            <person name="Horton D.L."/>
            <person name="Alikhan N.F."/>
            <person name="Baker D."/>
            <person name="Gharbi K."/>
            <person name="Hall N."/>
            <person name="Watson M."/>
            <person name="Adriaenssens E.M."/>
            <person name="Foster-Nyarko E."/>
            <person name="Jarju S."/>
            <person name="Secka A."/>
            <person name="Antonio M."/>
            <person name="Oren A."/>
            <person name="Chaudhuri R.R."/>
            <person name="La Ragione R."/>
            <person name="Hildebrand F."/>
            <person name="Pallen M.J."/>
        </authorList>
    </citation>
    <scope>NUCLEOTIDE SEQUENCE</scope>
    <source>
        <strain evidence="8">ChiGjej1B1-13045</strain>
    </source>
</reference>
<feature type="domain" description="Radical SAM core" evidence="7">
    <location>
        <begin position="19"/>
        <end position="240"/>
    </location>
</feature>
<dbReference type="PROSITE" id="PS51918">
    <property type="entry name" value="RADICAL_SAM"/>
    <property type="match status" value="1"/>
</dbReference>
<dbReference type="PANTHER" id="PTHR11228:SF7">
    <property type="entry name" value="PQQA PEPTIDE CYCLASE"/>
    <property type="match status" value="1"/>
</dbReference>
<keyword evidence="4" id="KW-0479">Metal-binding</keyword>
<organism evidence="8 9">
    <name type="scientific">Candidatus Mediterraneibacter stercorigallinarum</name>
    <dbReference type="NCBI Taxonomy" id="2838686"/>
    <lineage>
        <taxon>Bacteria</taxon>
        <taxon>Bacillati</taxon>
        <taxon>Bacillota</taxon>
        <taxon>Clostridia</taxon>
        <taxon>Lachnospirales</taxon>
        <taxon>Lachnospiraceae</taxon>
        <taxon>Mediterraneibacter</taxon>
    </lineage>
</organism>
<dbReference type="SFLD" id="SFLDG01067">
    <property type="entry name" value="SPASM/twitch_domain_containing"/>
    <property type="match status" value="1"/>
</dbReference>
<comment type="cofactor">
    <cofactor evidence="1">
        <name>[4Fe-4S] cluster</name>
        <dbReference type="ChEBI" id="CHEBI:49883"/>
    </cofactor>
</comment>
<proteinExistence type="predicted"/>
<dbReference type="InterPro" id="IPR058240">
    <property type="entry name" value="rSAM_sf"/>
</dbReference>
<dbReference type="Proteomes" id="UP000824017">
    <property type="component" value="Unassembled WGS sequence"/>
</dbReference>
<dbReference type="InterPro" id="IPR013785">
    <property type="entry name" value="Aldolase_TIM"/>
</dbReference>
<comment type="caution">
    <text evidence="8">The sequence shown here is derived from an EMBL/GenBank/DDBJ whole genome shotgun (WGS) entry which is preliminary data.</text>
</comment>
<evidence type="ECO:0000256" key="1">
    <source>
        <dbReference type="ARBA" id="ARBA00001966"/>
    </source>
</evidence>
<dbReference type="InterPro" id="IPR050377">
    <property type="entry name" value="Radical_SAM_PqqE_MftC-like"/>
</dbReference>
<dbReference type="GO" id="GO:0046872">
    <property type="term" value="F:metal ion binding"/>
    <property type="evidence" value="ECO:0007669"/>
    <property type="project" value="UniProtKB-KW"/>
</dbReference>
<dbReference type="CDD" id="cd01335">
    <property type="entry name" value="Radical_SAM"/>
    <property type="match status" value="1"/>
</dbReference>
<evidence type="ECO:0000313" key="8">
    <source>
        <dbReference type="EMBL" id="HIZ12965.1"/>
    </source>
</evidence>
<evidence type="ECO:0000256" key="6">
    <source>
        <dbReference type="ARBA" id="ARBA00023014"/>
    </source>
</evidence>
<protein>
    <submittedName>
        <fullName evidence="8">Radical SAM protein</fullName>
    </submittedName>
</protein>
<dbReference type="SMART" id="SM00729">
    <property type="entry name" value="Elp3"/>
    <property type="match status" value="1"/>
</dbReference>
<evidence type="ECO:0000256" key="3">
    <source>
        <dbReference type="ARBA" id="ARBA00022691"/>
    </source>
</evidence>
<sequence length="402" mass="45971">MEPLEGATTVERMLLAQAKSMRTPANGSIELLPLCNMNCDMCYVRLSREEMERQGRLRTADEWLEIGRQMKDAGVLFLLLTGGEPFLFPEFRRLYLGLREMGMILTINTNGTLIDEDLAEFFGKHKPRRINITLYGTDEETYADLCHYPGGYEKTLRGIRLLREHGVDVRVGGSIVRANKDDLGKLLDIEEEYGVPVRVDTYMMPAVRERELPYNMQSRLEPEEAARARVYAWKREMGPELFPQYVRQLIERADHPEPKEEKPGHMACMAGQCSFTINWQGEMRPCVILSSPAVSVFDAGFGAAWRHIVEETGKILLNAKCSACHLRHLCRTCAASALYETGSYDGVPDYMCRYAEESLRMLKEEWKQIEVHTQGKIQESIQDTMQENIQGKVRDGQDISDR</sequence>
<keyword evidence="6" id="KW-0411">Iron-sulfur</keyword>
<dbReference type="EMBL" id="DXCD01000090">
    <property type="protein sequence ID" value="HIZ12965.1"/>
    <property type="molecule type" value="Genomic_DNA"/>
</dbReference>